<feature type="transmembrane region" description="Helical" evidence="6">
    <location>
        <begin position="82"/>
        <end position="101"/>
    </location>
</feature>
<protein>
    <submittedName>
        <fullName evidence="8">GtrA family protein</fullName>
    </submittedName>
</protein>
<dbReference type="GO" id="GO:0000271">
    <property type="term" value="P:polysaccharide biosynthetic process"/>
    <property type="evidence" value="ECO:0007669"/>
    <property type="project" value="InterPro"/>
</dbReference>
<dbReference type="EMBL" id="CP001111">
    <property type="protein sequence ID" value="ACF50217.1"/>
    <property type="molecule type" value="Genomic_DNA"/>
</dbReference>
<dbReference type="eggNOG" id="ENOG5032V1T">
    <property type="taxonomic scope" value="Bacteria"/>
</dbReference>
<reference evidence="8 9" key="1">
    <citation type="submission" date="2008-06" db="EMBL/GenBank/DDBJ databases">
        <title>Complete sequence of Stenotrophomonas maltophilia R551-3.</title>
        <authorList>
            <consortium name="US DOE Joint Genome Institute"/>
            <person name="Lucas S."/>
            <person name="Copeland A."/>
            <person name="Lapidus A."/>
            <person name="Glavina del Rio T."/>
            <person name="Dalin E."/>
            <person name="Tice H."/>
            <person name="Pitluck S."/>
            <person name="Chain P."/>
            <person name="Malfatti S."/>
            <person name="Shin M."/>
            <person name="Vergez L."/>
            <person name="Lang D."/>
            <person name="Schmutz J."/>
            <person name="Larimer F."/>
            <person name="Land M."/>
            <person name="Hauser L."/>
            <person name="Kyrpides N."/>
            <person name="Mikhailova N."/>
            <person name="Taghavi S."/>
            <person name="Monchy S."/>
            <person name="Newman L."/>
            <person name="Vangronsveld J."/>
            <person name="van der Lelie D."/>
            <person name="Richardson P."/>
        </authorList>
    </citation>
    <scope>NUCLEOTIDE SEQUENCE [LARGE SCALE GENOMIC DNA]</scope>
    <source>
        <strain evidence="8 9">R551-3</strain>
    </source>
</reference>
<keyword evidence="5 6" id="KW-0472">Membrane</keyword>
<dbReference type="PANTHER" id="PTHR38459">
    <property type="entry name" value="PROPHAGE BACTOPRENOL-LINKED GLUCOSE TRANSLOCASE HOMOLOG"/>
    <property type="match status" value="1"/>
</dbReference>
<gene>
    <name evidence="8" type="ordered locus">Smal_0512</name>
</gene>
<dbReference type="OrthoDB" id="8453573at2"/>
<dbReference type="RefSeq" id="WP_004141946.1">
    <property type="nucleotide sequence ID" value="NC_011071.1"/>
</dbReference>
<evidence type="ECO:0000256" key="3">
    <source>
        <dbReference type="ARBA" id="ARBA00022692"/>
    </source>
</evidence>
<feature type="transmembrane region" description="Helical" evidence="6">
    <location>
        <begin position="15"/>
        <end position="33"/>
    </location>
</feature>
<evidence type="ECO:0000256" key="6">
    <source>
        <dbReference type="SAM" id="Phobius"/>
    </source>
</evidence>
<sequence>MPPVVARKDALAGQFIRYVINGLAATAVHYGVLRFNIEVLHIPLAAAANALAAVFGIIASFLGSRYFVFRGRQGNVARQGSLFLLVYAGIALLHGLVMYVWADRLQLDYRIGFVLATGMQMTISFAANKFLVFK</sequence>
<dbReference type="Proteomes" id="UP000001867">
    <property type="component" value="Chromosome"/>
</dbReference>
<accession>B4SJ49</accession>
<evidence type="ECO:0000256" key="2">
    <source>
        <dbReference type="ARBA" id="ARBA00009399"/>
    </source>
</evidence>
<dbReference type="HOGENOM" id="CLU_1894917_0_0_6"/>
<keyword evidence="3 6" id="KW-0812">Transmembrane</keyword>
<organism evidence="8 9">
    <name type="scientific">Stenotrophomonas maltophilia (strain R551-3)</name>
    <dbReference type="NCBI Taxonomy" id="391008"/>
    <lineage>
        <taxon>Bacteria</taxon>
        <taxon>Pseudomonadati</taxon>
        <taxon>Pseudomonadota</taxon>
        <taxon>Gammaproteobacteria</taxon>
        <taxon>Lysobacterales</taxon>
        <taxon>Lysobacteraceae</taxon>
        <taxon>Stenotrophomonas</taxon>
        <taxon>Stenotrophomonas maltophilia group</taxon>
    </lineage>
</organism>
<dbReference type="Pfam" id="PF04138">
    <property type="entry name" value="GtrA_DPMS_TM"/>
    <property type="match status" value="1"/>
</dbReference>
<feature type="transmembrane region" description="Helical" evidence="6">
    <location>
        <begin position="39"/>
        <end position="62"/>
    </location>
</feature>
<keyword evidence="4 6" id="KW-1133">Transmembrane helix</keyword>
<evidence type="ECO:0000259" key="7">
    <source>
        <dbReference type="Pfam" id="PF04138"/>
    </source>
</evidence>
<evidence type="ECO:0000256" key="1">
    <source>
        <dbReference type="ARBA" id="ARBA00004141"/>
    </source>
</evidence>
<evidence type="ECO:0000256" key="4">
    <source>
        <dbReference type="ARBA" id="ARBA00022989"/>
    </source>
</evidence>
<dbReference type="PANTHER" id="PTHR38459:SF1">
    <property type="entry name" value="PROPHAGE BACTOPRENOL-LINKED GLUCOSE TRANSLOCASE HOMOLOG"/>
    <property type="match status" value="1"/>
</dbReference>
<dbReference type="STRING" id="391008.Smal_0512"/>
<feature type="domain" description="GtrA/DPMS transmembrane" evidence="7">
    <location>
        <begin position="17"/>
        <end position="133"/>
    </location>
</feature>
<evidence type="ECO:0000313" key="9">
    <source>
        <dbReference type="Proteomes" id="UP000001867"/>
    </source>
</evidence>
<name>B4SJ49_STRM5</name>
<proteinExistence type="inferred from homology"/>
<comment type="similarity">
    <text evidence="2">Belongs to the GtrA family.</text>
</comment>
<dbReference type="KEGG" id="smt:Smal_0512"/>
<dbReference type="InterPro" id="IPR051401">
    <property type="entry name" value="GtrA_CellWall_Glycosyl"/>
</dbReference>
<evidence type="ECO:0000313" key="8">
    <source>
        <dbReference type="EMBL" id="ACF50217.1"/>
    </source>
</evidence>
<dbReference type="InterPro" id="IPR007267">
    <property type="entry name" value="GtrA_DPMS_TM"/>
</dbReference>
<feature type="transmembrane region" description="Helical" evidence="6">
    <location>
        <begin position="113"/>
        <end position="132"/>
    </location>
</feature>
<comment type="subcellular location">
    <subcellularLocation>
        <location evidence="1">Membrane</location>
        <topology evidence="1">Multi-pass membrane protein</topology>
    </subcellularLocation>
</comment>
<dbReference type="AlphaFoldDB" id="B4SJ49"/>
<evidence type="ECO:0000256" key="5">
    <source>
        <dbReference type="ARBA" id="ARBA00023136"/>
    </source>
</evidence>
<dbReference type="GO" id="GO:0005886">
    <property type="term" value="C:plasma membrane"/>
    <property type="evidence" value="ECO:0007669"/>
    <property type="project" value="TreeGrafter"/>
</dbReference>